<dbReference type="GO" id="GO:0005576">
    <property type="term" value="C:extracellular region"/>
    <property type="evidence" value="ECO:0007669"/>
    <property type="project" value="UniProtKB-SubCell"/>
</dbReference>
<keyword evidence="5" id="KW-0378">Hydrolase</keyword>
<comment type="function">
    <text evidence="11">May be involved in extracellular digestion.</text>
</comment>
<feature type="domain" description="Cathepsin propeptide inhibitor" evidence="13">
    <location>
        <begin position="29"/>
        <end position="85"/>
    </location>
</feature>
<dbReference type="PANTHER" id="PTHR12411">
    <property type="entry name" value="CYSTEINE PROTEASE FAMILY C1-RELATED"/>
    <property type="match status" value="1"/>
</dbReference>
<keyword evidence="4" id="KW-0732">Signal</keyword>
<dbReference type="FunFam" id="3.90.70.10:FF:000104">
    <property type="entry name" value="Cathepsin L 1"/>
    <property type="match status" value="1"/>
</dbReference>
<comment type="catalytic activity">
    <reaction evidence="9">
        <text>Specificity close to that of papain. As compared to cathepsin B, cathepsin L exhibits higher activity toward protein substrates, but has little activity on Z-Arg-Arg-NHMec, and no peptidyl-dipeptidase activity.</text>
        <dbReference type="EC" id="3.4.22.15"/>
    </reaction>
</comment>
<dbReference type="AlphaFoldDB" id="A0A8S1NWN2"/>
<proteinExistence type="predicted"/>
<keyword evidence="15" id="KW-1185">Reference proteome</keyword>
<dbReference type="Pfam" id="PF00112">
    <property type="entry name" value="Peptidase_C1"/>
    <property type="match status" value="1"/>
</dbReference>
<dbReference type="CDD" id="cd02248">
    <property type="entry name" value="Peptidase_C1A"/>
    <property type="match status" value="1"/>
</dbReference>
<evidence type="ECO:0000256" key="10">
    <source>
        <dbReference type="ARBA" id="ARBA00038911"/>
    </source>
</evidence>
<dbReference type="Proteomes" id="UP000692954">
    <property type="component" value="Unassembled WGS sequence"/>
</dbReference>
<dbReference type="OrthoDB" id="387093at2759"/>
<evidence type="ECO:0000259" key="12">
    <source>
        <dbReference type="SMART" id="SM00645"/>
    </source>
</evidence>
<evidence type="ECO:0000256" key="1">
    <source>
        <dbReference type="ARBA" id="ARBA00004613"/>
    </source>
</evidence>
<protein>
    <recommendedName>
        <fullName evidence="10">cathepsin L</fullName>
        <ecNumber evidence="10">3.4.22.15</ecNumber>
    </recommendedName>
</protein>
<dbReference type="GO" id="GO:0004197">
    <property type="term" value="F:cysteine-type endopeptidase activity"/>
    <property type="evidence" value="ECO:0007669"/>
    <property type="project" value="UniProtKB-EC"/>
</dbReference>
<dbReference type="InterPro" id="IPR013201">
    <property type="entry name" value="Prot_inhib_I29"/>
</dbReference>
<dbReference type="EC" id="3.4.22.15" evidence="10"/>
<evidence type="ECO:0000256" key="6">
    <source>
        <dbReference type="ARBA" id="ARBA00022807"/>
    </source>
</evidence>
<organism evidence="14 15">
    <name type="scientific">Paramecium sonneborni</name>
    <dbReference type="NCBI Taxonomy" id="65129"/>
    <lineage>
        <taxon>Eukaryota</taxon>
        <taxon>Sar</taxon>
        <taxon>Alveolata</taxon>
        <taxon>Ciliophora</taxon>
        <taxon>Intramacronucleata</taxon>
        <taxon>Oligohymenophorea</taxon>
        <taxon>Peniculida</taxon>
        <taxon>Parameciidae</taxon>
        <taxon>Paramecium</taxon>
    </lineage>
</organism>
<evidence type="ECO:0000256" key="3">
    <source>
        <dbReference type="ARBA" id="ARBA00022670"/>
    </source>
</evidence>
<dbReference type="EMBL" id="CAJJDN010000063">
    <property type="protein sequence ID" value="CAD8094711.1"/>
    <property type="molecule type" value="Genomic_DNA"/>
</dbReference>
<accession>A0A8S1NWN2</accession>
<evidence type="ECO:0000313" key="14">
    <source>
        <dbReference type="EMBL" id="CAD8094711.1"/>
    </source>
</evidence>
<evidence type="ECO:0000256" key="11">
    <source>
        <dbReference type="ARBA" id="ARBA00053662"/>
    </source>
</evidence>
<keyword evidence="3" id="KW-0645">Protease</keyword>
<comment type="caution">
    <text evidence="14">The sequence shown here is derived from an EMBL/GenBank/DDBJ whole genome shotgun (WGS) entry which is preliminary data.</text>
</comment>
<evidence type="ECO:0000313" key="15">
    <source>
        <dbReference type="Proteomes" id="UP000692954"/>
    </source>
</evidence>
<dbReference type="GO" id="GO:0006508">
    <property type="term" value="P:proteolysis"/>
    <property type="evidence" value="ECO:0007669"/>
    <property type="project" value="UniProtKB-KW"/>
</dbReference>
<evidence type="ECO:0000256" key="5">
    <source>
        <dbReference type="ARBA" id="ARBA00022801"/>
    </source>
</evidence>
<keyword evidence="6" id="KW-0788">Thiol protease</keyword>
<evidence type="ECO:0000256" key="8">
    <source>
        <dbReference type="ARBA" id="ARBA00023157"/>
    </source>
</evidence>
<evidence type="ECO:0000256" key="7">
    <source>
        <dbReference type="ARBA" id="ARBA00023145"/>
    </source>
</evidence>
<feature type="domain" description="Peptidase C1A papain C-terminal" evidence="12">
    <location>
        <begin position="110"/>
        <end position="308"/>
    </location>
</feature>
<gene>
    <name evidence="14" type="ORF">PSON_ATCC_30995.1.T0630022</name>
</gene>
<comment type="subcellular location">
    <subcellularLocation>
        <location evidence="1">Secreted</location>
    </subcellularLocation>
</comment>
<dbReference type="Pfam" id="PF08246">
    <property type="entry name" value="Inhibitor_I29"/>
    <property type="match status" value="1"/>
</dbReference>
<keyword evidence="8" id="KW-1015">Disulfide bond</keyword>
<keyword evidence="7" id="KW-0865">Zymogen</keyword>
<reference evidence="14" key="1">
    <citation type="submission" date="2021-01" db="EMBL/GenBank/DDBJ databases">
        <authorList>
            <consortium name="Genoscope - CEA"/>
            <person name="William W."/>
        </authorList>
    </citation>
    <scope>NUCLEOTIDE SEQUENCE</scope>
</reference>
<evidence type="ECO:0000256" key="4">
    <source>
        <dbReference type="ARBA" id="ARBA00022729"/>
    </source>
</evidence>
<evidence type="ECO:0000259" key="13">
    <source>
        <dbReference type="SMART" id="SM00848"/>
    </source>
</evidence>
<dbReference type="InterPro" id="IPR013128">
    <property type="entry name" value="Peptidase_C1A"/>
</dbReference>
<evidence type="ECO:0000256" key="9">
    <source>
        <dbReference type="ARBA" id="ARBA00036319"/>
    </source>
</evidence>
<evidence type="ECO:0000256" key="2">
    <source>
        <dbReference type="ARBA" id="ARBA00022525"/>
    </source>
</evidence>
<dbReference type="SMART" id="SM00848">
    <property type="entry name" value="Inhibitor_I29"/>
    <property type="match status" value="1"/>
</dbReference>
<keyword evidence="2" id="KW-0964">Secreted</keyword>
<dbReference type="SMART" id="SM00645">
    <property type="entry name" value="Pept_C1"/>
    <property type="match status" value="1"/>
</dbReference>
<sequence>MRYIISSLLISFVISINYFYGAQIKSSDFENWQKKYGYFKTDYERQYRQMIYNKNKERILEHNSKQDETYRMEENQFMTLTHEEFVGIYLNEIETSLPQISILNKDLQSPLKAVDWRNYTTVYNQGSCVAGWAFSVSSSIEAWHYIRDSGKNISVAVQQLIDCDKNSFGCKGGQNTNAMLYVLQEGLYHSQNYPYIGFDQACKATKSGNYSINNYTFVGGSSQQLQSSLQYYPVSVGLDATNWQFYSSGLFSNCSDNQTNHYALAVGFDSNYNWVVQNSFGTGWGENGIIKLLPNNTCGILNQAYQIY</sequence>
<name>A0A8S1NWN2_9CILI</name>
<dbReference type="InterPro" id="IPR000668">
    <property type="entry name" value="Peptidase_C1A_C"/>
</dbReference>
<dbReference type="InterPro" id="IPR039417">
    <property type="entry name" value="Peptidase_C1A_papain-like"/>
</dbReference>